<dbReference type="GeneID" id="41964377"/>
<dbReference type="PANTHER" id="PTHR40627:SF5">
    <property type="entry name" value="INDOLE PRENYLTRANSFERASE TDIB"/>
    <property type="match status" value="1"/>
</dbReference>
<dbReference type="CDD" id="cd13929">
    <property type="entry name" value="PT-DMATS_CymD"/>
    <property type="match status" value="1"/>
</dbReference>
<dbReference type="NCBIfam" id="TIGR03429">
    <property type="entry name" value="arom_pren_DMATS"/>
    <property type="match status" value="1"/>
</dbReference>
<dbReference type="GO" id="GO:0016765">
    <property type="term" value="F:transferase activity, transferring alkyl or aryl (other than methyl) groups"/>
    <property type="evidence" value="ECO:0007669"/>
    <property type="project" value="InterPro"/>
</dbReference>
<evidence type="ECO:0000313" key="3">
    <source>
        <dbReference type="RefSeq" id="XP_030978235.1"/>
    </source>
</evidence>
<sequence length="365" mass="40091">MEATETGSDQQYWWRTCEPALSGLLDFTGSYTAEEKQDHLAWFSQHVVPWFGKPHSSTTGISLTRDKSPVEVSLNLSTHGPARVRFGMQVIGGVGVDAFDVPNRTKLLAPLFASADPDHDLQWFHSAGEVLVSTDPAEIARAKALTPPGMKTQPPTLALGFDMDGSRRRLKTYLFPLVKSWGTGTPSEALAWRAIRGLRPRGNELITAVDMLEEYFATGCPEKMVLVMIGLDCRDPSSLPPATQPRVKVYGNVYTSNAWNVVSHVYTLGGKMTDPNRMTGLIKLKSVWHLLLGEEEPLPEGYSKPLRDPTSPHGAFTTSFELSPGCAAPDVKIYISVWQGVESMPDGRASKDNTKALLSSNWAFE</sequence>
<dbReference type="RefSeq" id="XP_030978235.1">
    <property type="nucleotide sequence ID" value="XM_031129469.1"/>
</dbReference>
<dbReference type="GO" id="GO:0009820">
    <property type="term" value="P:alkaloid metabolic process"/>
    <property type="evidence" value="ECO:0007669"/>
    <property type="project" value="InterPro"/>
</dbReference>
<evidence type="ECO:0008006" key="4">
    <source>
        <dbReference type="Google" id="ProtNLM"/>
    </source>
</evidence>
<protein>
    <recommendedName>
        <fullName evidence="4">Aromatic prenyltransferase</fullName>
    </recommendedName>
</protein>
<reference evidence="3" key="2">
    <citation type="submission" date="2019-10" db="EMBL/GenBank/DDBJ databases">
        <authorList>
            <consortium name="NCBI Genome Project"/>
        </authorList>
    </citation>
    <scope>NUCLEOTIDE SEQUENCE</scope>
    <source>
        <strain evidence="3">NI907</strain>
    </source>
</reference>
<evidence type="ECO:0000256" key="1">
    <source>
        <dbReference type="ARBA" id="ARBA00022679"/>
    </source>
</evidence>
<dbReference type="InterPro" id="IPR033964">
    <property type="entry name" value="ABBA"/>
</dbReference>
<dbReference type="Proteomes" id="UP000515153">
    <property type="component" value="Unplaced"/>
</dbReference>
<accession>A0A6P8ATL5</accession>
<organism evidence="2 3">
    <name type="scientific">Pyricularia grisea</name>
    <name type="common">Crabgrass-specific blast fungus</name>
    <name type="synonym">Magnaporthe grisea</name>
    <dbReference type="NCBI Taxonomy" id="148305"/>
    <lineage>
        <taxon>Eukaryota</taxon>
        <taxon>Fungi</taxon>
        <taxon>Dikarya</taxon>
        <taxon>Ascomycota</taxon>
        <taxon>Pezizomycotina</taxon>
        <taxon>Sordariomycetes</taxon>
        <taxon>Sordariomycetidae</taxon>
        <taxon>Magnaporthales</taxon>
        <taxon>Pyriculariaceae</taxon>
        <taxon>Pyricularia</taxon>
    </lineage>
</organism>
<proteinExistence type="predicted"/>
<keyword evidence="1" id="KW-0808">Transferase</keyword>
<reference evidence="3" key="1">
    <citation type="journal article" date="2019" name="Mol. Biol. Evol.">
        <title>Blast fungal genomes show frequent chromosomal changes, gene gains and losses, and effector gene turnover.</title>
        <authorList>
            <person name="Gomez Luciano L.B."/>
            <person name="Jason Tsai I."/>
            <person name="Chuma I."/>
            <person name="Tosa Y."/>
            <person name="Chen Y.H."/>
            <person name="Li J.Y."/>
            <person name="Li M.Y."/>
            <person name="Jade Lu M.Y."/>
            <person name="Nakayashiki H."/>
            <person name="Li W.H."/>
        </authorList>
    </citation>
    <scope>NUCLEOTIDE SEQUENCE</scope>
    <source>
        <strain evidence="3">NI907</strain>
    </source>
</reference>
<dbReference type="AlphaFoldDB" id="A0A6P8ATL5"/>
<evidence type="ECO:0000313" key="2">
    <source>
        <dbReference type="Proteomes" id="UP000515153"/>
    </source>
</evidence>
<gene>
    <name evidence="3" type="ORF">PgNI_09486</name>
</gene>
<dbReference type="Pfam" id="PF11991">
    <property type="entry name" value="Trp_DMAT"/>
    <property type="match status" value="1"/>
</dbReference>
<reference evidence="3" key="3">
    <citation type="submission" date="2025-08" db="UniProtKB">
        <authorList>
            <consortium name="RefSeq"/>
        </authorList>
    </citation>
    <scope>IDENTIFICATION</scope>
    <source>
        <strain evidence="3">NI907</strain>
    </source>
</reference>
<keyword evidence="2" id="KW-1185">Reference proteome</keyword>
<dbReference type="SFLD" id="SFLDS00036">
    <property type="entry name" value="Aromatic_Prenyltransferase"/>
    <property type="match status" value="1"/>
</dbReference>
<dbReference type="PANTHER" id="PTHR40627">
    <property type="entry name" value="INDOLE PRENYLTRANSFERASE TDIB-RELATED"/>
    <property type="match status" value="1"/>
</dbReference>
<dbReference type="KEGG" id="pgri:PgNI_09486"/>
<dbReference type="InterPro" id="IPR017795">
    <property type="entry name" value="ABBA_NscD-like"/>
</dbReference>
<name>A0A6P8ATL5_PYRGI</name>